<dbReference type="Pfam" id="PF13692">
    <property type="entry name" value="Glyco_trans_1_4"/>
    <property type="match status" value="1"/>
</dbReference>
<sequence length="393" mass="44783">MKSLRILLVINSPPLPLGKADARWYYVLVKGLMERGHNVTAFVVCNTLEDIAKSETLFPAPKYDLRCYLIPSKNQGLIGKIKTIQRPYSYIFSPELQQDLTAELAKPYDVLHLEQLWSGWLGLKHQEKAVINIHYLFSLDGTFEQNQSLQTRLRRFFTYRAEKKLLKAFPRIITLSDRLNKHIQIINPQAEIYTVPLGLDFSLYPFAEKKDINQQPIVGLIGSFNWTPSYTAAERLLTRLWPAIKRRVPHAKLQIIGRSAKDVLDKFTDIEDLEIHQDVPDTLPYFTNIDVMLYAPISGSGIKVKVLEAFALGTPVVTNSDGVEGIPAVDGIHAGICEDDQGLIDRTVELLNNPSLEQQRRVKARKLIEEYCSPQVTTEQIEKIYQGVIRDQE</sequence>
<dbReference type="CDD" id="cd03801">
    <property type="entry name" value="GT4_PimA-like"/>
    <property type="match status" value="1"/>
</dbReference>
<dbReference type="RefSeq" id="WP_323195597.1">
    <property type="nucleotide sequence ID" value="NZ_JAYGHG010000008.1"/>
</dbReference>
<reference evidence="2 3" key="1">
    <citation type="submission" date="2023-12" db="EMBL/GenBank/DDBJ databases">
        <title>Baltic Sea Cyanobacteria.</title>
        <authorList>
            <person name="Delbaje E."/>
            <person name="Fewer D.P."/>
            <person name="Shishido T.K."/>
        </authorList>
    </citation>
    <scope>NUCLEOTIDE SEQUENCE [LARGE SCALE GENOMIC DNA]</scope>
    <source>
        <strain evidence="2 3">UHCC-0300</strain>
    </source>
</reference>
<dbReference type="Gene3D" id="3.40.50.2000">
    <property type="entry name" value="Glycogen Phosphorylase B"/>
    <property type="match status" value="2"/>
</dbReference>
<keyword evidence="2" id="KW-0328">Glycosyltransferase</keyword>
<dbReference type="PANTHER" id="PTHR12526:SF630">
    <property type="entry name" value="GLYCOSYLTRANSFERASE"/>
    <property type="match status" value="1"/>
</dbReference>
<dbReference type="GO" id="GO:0016757">
    <property type="term" value="F:glycosyltransferase activity"/>
    <property type="evidence" value="ECO:0007669"/>
    <property type="project" value="UniProtKB-KW"/>
</dbReference>
<dbReference type="SUPFAM" id="SSF53756">
    <property type="entry name" value="UDP-Glycosyltransferase/glycogen phosphorylase"/>
    <property type="match status" value="1"/>
</dbReference>
<proteinExistence type="predicted"/>
<evidence type="ECO:0000313" key="2">
    <source>
        <dbReference type="EMBL" id="MEA5581265.1"/>
    </source>
</evidence>
<feature type="domain" description="Glycosyltransferase subfamily 4-like N-terminal" evidence="1">
    <location>
        <begin position="25"/>
        <end position="201"/>
    </location>
</feature>
<dbReference type="Proteomes" id="UP001302120">
    <property type="component" value="Unassembled WGS sequence"/>
</dbReference>
<keyword evidence="2" id="KW-0808">Transferase</keyword>
<dbReference type="EC" id="2.4.-.-" evidence="2"/>
<organism evidence="2 3">
    <name type="scientific">Nodularia harveyana UHCC-0300</name>
    <dbReference type="NCBI Taxonomy" id="2974287"/>
    <lineage>
        <taxon>Bacteria</taxon>
        <taxon>Bacillati</taxon>
        <taxon>Cyanobacteriota</taxon>
        <taxon>Cyanophyceae</taxon>
        <taxon>Nostocales</taxon>
        <taxon>Nodulariaceae</taxon>
        <taxon>Nodularia</taxon>
    </lineage>
</organism>
<comment type="caution">
    <text evidence="2">The sequence shown here is derived from an EMBL/GenBank/DDBJ whole genome shotgun (WGS) entry which is preliminary data.</text>
</comment>
<name>A0ABU5UDS4_9CYAN</name>
<dbReference type="EMBL" id="JAYGHG010000008">
    <property type="protein sequence ID" value="MEA5581265.1"/>
    <property type="molecule type" value="Genomic_DNA"/>
</dbReference>
<protein>
    <submittedName>
        <fullName evidence="2">Glycosyltransferase family 4 protein</fullName>
        <ecNumber evidence="2">2.4.-.-</ecNumber>
    </submittedName>
</protein>
<dbReference type="PANTHER" id="PTHR12526">
    <property type="entry name" value="GLYCOSYLTRANSFERASE"/>
    <property type="match status" value="1"/>
</dbReference>
<accession>A0ABU5UDS4</accession>
<keyword evidence="3" id="KW-1185">Reference proteome</keyword>
<gene>
    <name evidence="2" type="ORF">VB620_07920</name>
</gene>
<evidence type="ECO:0000259" key="1">
    <source>
        <dbReference type="Pfam" id="PF13439"/>
    </source>
</evidence>
<dbReference type="InterPro" id="IPR028098">
    <property type="entry name" value="Glyco_trans_4-like_N"/>
</dbReference>
<evidence type="ECO:0000313" key="3">
    <source>
        <dbReference type="Proteomes" id="UP001302120"/>
    </source>
</evidence>
<dbReference type="Pfam" id="PF13439">
    <property type="entry name" value="Glyco_transf_4"/>
    <property type="match status" value="1"/>
</dbReference>